<proteinExistence type="predicted"/>
<evidence type="ECO:0000313" key="1">
    <source>
        <dbReference type="EMBL" id="KKK97716.1"/>
    </source>
</evidence>
<protein>
    <submittedName>
        <fullName evidence="1">Uncharacterized protein</fullName>
    </submittedName>
</protein>
<accession>A0A0F9CM31</accession>
<sequence length="140" mass="15334">MPTIDQIIADPAASFWLKRAARTAMDIDPVKAANEAEVLAQALSRRAQEVFIAAIKSKVWFGVPQWVKDEIAQANKDGTCIACLTHPAAHGLPGCQFEPIYSRSQPEADLKDGVRPCDRCRFQFNNHGLCGCVPLDDEAP</sequence>
<name>A0A0F9CM31_9ZZZZ</name>
<comment type="caution">
    <text evidence="1">The sequence shown here is derived from an EMBL/GenBank/DDBJ whole genome shotgun (WGS) entry which is preliminary data.</text>
</comment>
<organism evidence="1">
    <name type="scientific">marine sediment metagenome</name>
    <dbReference type="NCBI Taxonomy" id="412755"/>
    <lineage>
        <taxon>unclassified sequences</taxon>
        <taxon>metagenomes</taxon>
        <taxon>ecological metagenomes</taxon>
    </lineage>
</organism>
<reference evidence="1" key="1">
    <citation type="journal article" date="2015" name="Nature">
        <title>Complex archaea that bridge the gap between prokaryotes and eukaryotes.</title>
        <authorList>
            <person name="Spang A."/>
            <person name="Saw J.H."/>
            <person name="Jorgensen S.L."/>
            <person name="Zaremba-Niedzwiedzka K."/>
            <person name="Martijn J."/>
            <person name="Lind A.E."/>
            <person name="van Eijk R."/>
            <person name="Schleper C."/>
            <person name="Guy L."/>
            <person name="Ettema T.J."/>
        </authorList>
    </citation>
    <scope>NUCLEOTIDE SEQUENCE</scope>
</reference>
<gene>
    <name evidence="1" type="ORF">LCGC14_2649970</name>
</gene>
<dbReference type="AlphaFoldDB" id="A0A0F9CM31"/>
<dbReference type="EMBL" id="LAZR01045927">
    <property type="protein sequence ID" value="KKK97716.1"/>
    <property type="molecule type" value="Genomic_DNA"/>
</dbReference>